<name>A0A8J6DCJ4_9ROSI</name>
<comment type="caution">
    <text evidence="2">The sequence shown here is derived from an EMBL/GenBank/DDBJ whole genome shotgun (WGS) entry which is preliminary data.</text>
</comment>
<dbReference type="OrthoDB" id="441210at2759"/>
<protein>
    <submittedName>
        <fullName evidence="2">Uncharacterized protein</fullName>
    </submittedName>
</protein>
<feature type="coiled-coil region" evidence="1">
    <location>
        <begin position="63"/>
        <end position="90"/>
    </location>
</feature>
<dbReference type="GO" id="GO:0051026">
    <property type="term" value="P:chiasma assembly"/>
    <property type="evidence" value="ECO:0007669"/>
    <property type="project" value="TreeGrafter"/>
</dbReference>
<evidence type="ECO:0000313" key="2">
    <source>
        <dbReference type="EMBL" id="KAG8502385.1"/>
    </source>
</evidence>
<keyword evidence="3" id="KW-1185">Reference proteome</keyword>
<evidence type="ECO:0000256" key="1">
    <source>
        <dbReference type="SAM" id="Coils"/>
    </source>
</evidence>
<dbReference type="EMBL" id="JAHUZN010000001">
    <property type="protein sequence ID" value="KAG8502385.1"/>
    <property type="molecule type" value="Genomic_DNA"/>
</dbReference>
<keyword evidence="1" id="KW-0175">Coiled coil</keyword>
<dbReference type="PANTHER" id="PTHR47384">
    <property type="entry name" value="E3 UBIQUITIN-PROTEIN LIGASE CCNB1IP1 HOMOLOG"/>
    <property type="match status" value="1"/>
</dbReference>
<sequence length="250" mass="29497">MKPVDIIPNHEWIQGAYRSVMFYIRQKELEIQYKMKRIALCWQKSEAMQEKFSEKLEQVHTAYQSLGKRCQMIQQEIENLSKEKQELQEKFSDNSRPVYIFFFYHRKVDEMYDQLRSKYQSLKRSTIQQANNLYARNEPDLFTNPATNMMDSRDPIRKGNHILLLTSSNNKIAYLIDLFFLLELQGLERMYGQRDRTVQPLVLFDISSGSPAMQADIPVVMSVSQIERSTLVFFSLPTCIVTVRMKLLPT</sequence>
<reference evidence="2 3" key="1">
    <citation type="journal article" date="2021" name="bioRxiv">
        <title>The Gossypium anomalum genome as a resource for cotton improvement and evolutionary analysis of hybrid incompatibility.</title>
        <authorList>
            <person name="Grover C.E."/>
            <person name="Yuan D."/>
            <person name="Arick M.A."/>
            <person name="Miller E.R."/>
            <person name="Hu G."/>
            <person name="Peterson D.G."/>
            <person name="Wendel J.F."/>
            <person name="Udall J.A."/>
        </authorList>
    </citation>
    <scope>NUCLEOTIDE SEQUENCE [LARGE SCALE GENOMIC DNA]</scope>
    <source>
        <strain evidence="2">JFW-Udall</strain>
        <tissue evidence="2">Leaf</tissue>
    </source>
</reference>
<gene>
    <name evidence="2" type="ORF">CXB51_000450</name>
</gene>
<dbReference type="PANTHER" id="PTHR47384:SF2">
    <property type="entry name" value="E3 UBIQUITIN-PROTEIN LIGASE CCNB1IP1 HOMOLOG"/>
    <property type="match status" value="1"/>
</dbReference>
<dbReference type="InterPro" id="IPR055328">
    <property type="entry name" value="HEI10-like"/>
</dbReference>
<organism evidence="2 3">
    <name type="scientific">Gossypium anomalum</name>
    <dbReference type="NCBI Taxonomy" id="47600"/>
    <lineage>
        <taxon>Eukaryota</taxon>
        <taxon>Viridiplantae</taxon>
        <taxon>Streptophyta</taxon>
        <taxon>Embryophyta</taxon>
        <taxon>Tracheophyta</taxon>
        <taxon>Spermatophyta</taxon>
        <taxon>Magnoliopsida</taxon>
        <taxon>eudicotyledons</taxon>
        <taxon>Gunneridae</taxon>
        <taxon>Pentapetalae</taxon>
        <taxon>rosids</taxon>
        <taxon>malvids</taxon>
        <taxon>Malvales</taxon>
        <taxon>Malvaceae</taxon>
        <taxon>Malvoideae</taxon>
        <taxon>Gossypium</taxon>
    </lineage>
</organism>
<dbReference type="AlphaFoldDB" id="A0A8J6DCJ4"/>
<dbReference type="Proteomes" id="UP000701853">
    <property type="component" value="Chromosome 1"/>
</dbReference>
<proteinExistence type="predicted"/>
<evidence type="ECO:0000313" key="3">
    <source>
        <dbReference type="Proteomes" id="UP000701853"/>
    </source>
</evidence>
<accession>A0A8J6DCJ4</accession>